<organism evidence="1">
    <name type="scientific">uncultured Ramlibacter sp</name>
    <dbReference type="NCBI Taxonomy" id="260755"/>
    <lineage>
        <taxon>Bacteria</taxon>
        <taxon>Pseudomonadati</taxon>
        <taxon>Pseudomonadota</taxon>
        <taxon>Betaproteobacteria</taxon>
        <taxon>Burkholderiales</taxon>
        <taxon>Comamonadaceae</taxon>
        <taxon>Ramlibacter</taxon>
        <taxon>environmental samples</taxon>
    </lineage>
</organism>
<accession>A0A6J4QLJ4</accession>
<sequence>MELAKAGIRYRCEPGGAVFVLFANDTAEVDGLAQGSELLLRDAGGVTPRHSVYSNPRLRAEFGLGASGDEALLHPLQPAAPPVPCRRG</sequence>
<evidence type="ECO:0000313" key="1">
    <source>
        <dbReference type="EMBL" id="CAA9443344.1"/>
    </source>
</evidence>
<gene>
    <name evidence="1" type="ORF">AVDCRST_MAG51-3455</name>
</gene>
<reference evidence="1" key="1">
    <citation type="submission" date="2020-02" db="EMBL/GenBank/DDBJ databases">
        <authorList>
            <person name="Meier V. D."/>
        </authorList>
    </citation>
    <scope>NUCLEOTIDE SEQUENCE</scope>
    <source>
        <strain evidence="1">AVDCRST_MAG51</strain>
    </source>
</reference>
<dbReference type="AlphaFoldDB" id="A0A6J4QLJ4"/>
<dbReference type="EMBL" id="CADCUX010000751">
    <property type="protein sequence ID" value="CAA9443344.1"/>
    <property type="molecule type" value="Genomic_DNA"/>
</dbReference>
<protein>
    <submittedName>
        <fullName evidence="1">Uncharacterized protein</fullName>
    </submittedName>
</protein>
<name>A0A6J4QLJ4_9BURK</name>
<proteinExistence type="predicted"/>